<evidence type="ECO:0000256" key="3">
    <source>
        <dbReference type="ARBA" id="ARBA00007931"/>
    </source>
</evidence>
<dbReference type="GO" id="GO:0008237">
    <property type="term" value="F:metallopeptidase activity"/>
    <property type="evidence" value="ECO:0007669"/>
    <property type="project" value="UniProtKB-KW"/>
</dbReference>
<comment type="similarity">
    <text evidence="3 11">Belongs to the peptidase M50B family.</text>
</comment>
<organism evidence="13 14">
    <name type="scientific">Sediminibacterium roseum</name>
    <dbReference type="NCBI Taxonomy" id="1978412"/>
    <lineage>
        <taxon>Bacteria</taxon>
        <taxon>Pseudomonadati</taxon>
        <taxon>Bacteroidota</taxon>
        <taxon>Chitinophagia</taxon>
        <taxon>Chitinophagales</taxon>
        <taxon>Chitinophagaceae</taxon>
        <taxon>Sediminibacterium</taxon>
    </lineage>
</organism>
<dbReference type="NCBIfam" id="TIGR00054">
    <property type="entry name" value="RIP metalloprotease RseP"/>
    <property type="match status" value="1"/>
</dbReference>
<feature type="transmembrane region" description="Helical" evidence="11">
    <location>
        <begin position="111"/>
        <end position="136"/>
    </location>
</feature>
<feature type="transmembrane region" description="Helical" evidence="11">
    <location>
        <begin position="428"/>
        <end position="450"/>
    </location>
</feature>
<evidence type="ECO:0000256" key="1">
    <source>
        <dbReference type="ARBA" id="ARBA00001947"/>
    </source>
</evidence>
<keyword evidence="7 11" id="KW-0862">Zinc</keyword>
<evidence type="ECO:0000256" key="2">
    <source>
        <dbReference type="ARBA" id="ARBA00004141"/>
    </source>
</evidence>
<evidence type="ECO:0000256" key="9">
    <source>
        <dbReference type="ARBA" id="ARBA00023049"/>
    </source>
</evidence>
<evidence type="ECO:0000256" key="4">
    <source>
        <dbReference type="ARBA" id="ARBA00022670"/>
    </source>
</evidence>
<dbReference type="PANTHER" id="PTHR42837">
    <property type="entry name" value="REGULATOR OF SIGMA-E PROTEASE RSEP"/>
    <property type="match status" value="1"/>
</dbReference>
<name>A0ABW9ZTW6_9BACT</name>
<comment type="caution">
    <text evidence="13">The sequence shown here is derived from an EMBL/GenBank/DDBJ whole genome shotgun (WGS) entry which is preliminary data.</text>
</comment>
<feature type="domain" description="Peptidase M50" evidence="12">
    <location>
        <begin position="18"/>
        <end position="439"/>
    </location>
</feature>
<keyword evidence="6 11" id="KW-0378">Hydrolase</keyword>
<keyword evidence="5 11" id="KW-0812">Transmembrane</keyword>
<evidence type="ECO:0000313" key="13">
    <source>
        <dbReference type="EMBL" id="NCI49498.1"/>
    </source>
</evidence>
<reference evidence="13 14" key="1">
    <citation type="submission" date="2020-01" db="EMBL/GenBank/DDBJ databases">
        <title>Genome analysis.</title>
        <authorList>
            <person name="Wu S."/>
            <person name="Wang G."/>
        </authorList>
    </citation>
    <scope>NUCLEOTIDE SEQUENCE [LARGE SCALE GENOMIC DNA]</scope>
    <source>
        <strain evidence="13 14">SYL130</strain>
    </source>
</reference>
<evidence type="ECO:0000256" key="11">
    <source>
        <dbReference type="RuleBase" id="RU362031"/>
    </source>
</evidence>
<proteinExistence type="inferred from homology"/>
<dbReference type="CDD" id="cd06163">
    <property type="entry name" value="S2P-M50_PDZ_RseP-like"/>
    <property type="match status" value="1"/>
</dbReference>
<dbReference type="EC" id="3.4.24.-" evidence="11"/>
<comment type="cofactor">
    <cofactor evidence="1 11">
        <name>Zn(2+)</name>
        <dbReference type="ChEBI" id="CHEBI:29105"/>
    </cofactor>
</comment>
<evidence type="ECO:0000256" key="10">
    <source>
        <dbReference type="ARBA" id="ARBA00023136"/>
    </source>
</evidence>
<gene>
    <name evidence="13" type="primary">rseP</name>
    <name evidence="13" type="ORF">GWC95_06160</name>
</gene>
<keyword evidence="14" id="KW-1185">Reference proteome</keyword>
<dbReference type="InterPro" id="IPR004387">
    <property type="entry name" value="Pept_M50_Zn"/>
</dbReference>
<evidence type="ECO:0000256" key="7">
    <source>
        <dbReference type="ARBA" id="ARBA00022833"/>
    </source>
</evidence>
<accession>A0ABW9ZTW6</accession>
<dbReference type="InterPro" id="IPR036034">
    <property type="entry name" value="PDZ_sf"/>
</dbReference>
<dbReference type="Proteomes" id="UP000753802">
    <property type="component" value="Unassembled WGS sequence"/>
</dbReference>
<evidence type="ECO:0000256" key="6">
    <source>
        <dbReference type="ARBA" id="ARBA00022801"/>
    </source>
</evidence>
<dbReference type="InterPro" id="IPR008915">
    <property type="entry name" value="Peptidase_M50"/>
</dbReference>
<dbReference type="Gene3D" id="2.30.42.10">
    <property type="match status" value="1"/>
</dbReference>
<protein>
    <recommendedName>
        <fullName evidence="11">Zinc metalloprotease</fullName>
        <ecNumber evidence="11">3.4.24.-</ecNumber>
    </recommendedName>
</protein>
<sequence length="456" mass="51319">MTLLAIDWAGVGVKAGQFILSFSILVVLHELGHFIPARLFKCRVEKFYLFFNPWFSLWKKKVGETEYGIGWVPFGGFVKISGMIDESMDKEQMKQPPQPYEFRAKKAWQRLIIMLGGVIVNVVLAVIIFIGIKWVWGEEKLPMKNLSYGVYTDSIAKTIGFKDGDKLVSMDGKPIENFGRLEADIVFKEIKTVGVERDGQPVNITIPAGFSNKIKGRKLVTLFFARSLAVVDTVTKEAIFFSDTRLQKGDRVVAINNHPITYLDEFAPVRDKYIGTVADFKILRGSDTLHSKMLLNKRALVDKNAVSMGFASPYKLLGTVTTKYTLAEAIPRGWNSCWETLDNYVSGLGRLFKGKDKPSESLGSVISIGNTFPSEWDWERFWTLTGIFSIILAFMNVLPIPALDGGHALFTLYEMVTGRKPSDKFMEYAQMVGMVLLLGLMAYALGLDFWRIFTKG</sequence>
<feature type="transmembrane region" description="Helical" evidence="11">
    <location>
        <begin position="381"/>
        <end position="403"/>
    </location>
</feature>
<dbReference type="Pfam" id="PF02163">
    <property type="entry name" value="Peptidase_M50"/>
    <property type="match status" value="1"/>
</dbReference>
<keyword evidence="11" id="KW-0479">Metal-binding</keyword>
<evidence type="ECO:0000256" key="8">
    <source>
        <dbReference type="ARBA" id="ARBA00022989"/>
    </source>
</evidence>
<evidence type="ECO:0000313" key="14">
    <source>
        <dbReference type="Proteomes" id="UP000753802"/>
    </source>
</evidence>
<dbReference type="SUPFAM" id="SSF50156">
    <property type="entry name" value="PDZ domain-like"/>
    <property type="match status" value="2"/>
</dbReference>
<evidence type="ECO:0000256" key="5">
    <source>
        <dbReference type="ARBA" id="ARBA00022692"/>
    </source>
</evidence>
<comment type="subcellular location">
    <subcellularLocation>
        <location evidence="2">Membrane</location>
        <topology evidence="2">Multi-pass membrane protein</topology>
    </subcellularLocation>
</comment>
<dbReference type="PANTHER" id="PTHR42837:SF2">
    <property type="entry name" value="MEMBRANE METALLOPROTEASE ARASP2, CHLOROPLASTIC-RELATED"/>
    <property type="match status" value="1"/>
</dbReference>
<keyword evidence="10 11" id="KW-0472">Membrane</keyword>
<dbReference type="RefSeq" id="WP_161817814.1">
    <property type="nucleotide sequence ID" value="NZ_JAACJS010000011.1"/>
</dbReference>
<keyword evidence="9 11" id="KW-0482">Metalloprotease</keyword>
<keyword evidence="4" id="KW-0645">Protease</keyword>
<keyword evidence="8 11" id="KW-1133">Transmembrane helix</keyword>
<evidence type="ECO:0000259" key="12">
    <source>
        <dbReference type="Pfam" id="PF02163"/>
    </source>
</evidence>
<dbReference type="EMBL" id="JAACJS010000011">
    <property type="protein sequence ID" value="NCI49498.1"/>
    <property type="molecule type" value="Genomic_DNA"/>
</dbReference>